<keyword evidence="2" id="KW-0472">Membrane</keyword>
<organism evidence="3 4">
    <name type="scientific">Streptomyces luteolifulvus</name>
    <dbReference type="NCBI Taxonomy" id="2615112"/>
    <lineage>
        <taxon>Bacteria</taxon>
        <taxon>Bacillati</taxon>
        <taxon>Actinomycetota</taxon>
        <taxon>Actinomycetes</taxon>
        <taxon>Kitasatosporales</taxon>
        <taxon>Streptomycetaceae</taxon>
        <taxon>Streptomyces</taxon>
    </lineage>
</organism>
<proteinExistence type="predicted"/>
<feature type="region of interest" description="Disordered" evidence="1">
    <location>
        <begin position="153"/>
        <end position="184"/>
    </location>
</feature>
<comment type="caution">
    <text evidence="3">The sequence shown here is derived from an EMBL/GenBank/DDBJ whole genome shotgun (WGS) entry which is preliminary data.</text>
</comment>
<evidence type="ECO:0000313" key="4">
    <source>
        <dbReference type="Proteomes" id="UP000442707"/>
    </source>
</evidence>
<evidence type="ECO:0000256" key="1">
    <source>
        <dbReference type="SAM" id="MobiDB-lite"/>
    </source>
</evidence>
<reference evidence="3 4" key="1">
    <citation type="submission" date="2019-09" db="EMBL/GenBank/DDBJ databases">
        <title>Screening of Novel Bioactive Compounds from Soil-Associated.</title>
        <authorList>
            <person name="Zhao S."/>
        </authorList>
    </citation>
    <scope>NUCLEOTIDE SEQUENCE [LARGE SCALE GENOMIC DNA]</scope>
    <source>
        <strain evidence="3 4">HIT-DPA4</strain>
    </source>
</reference>
<feature type="compositionally biased region" description="Low complexity" evidence="1">
    <location>
        <begin position="155"/>
        <end position="171"/>
    </location>
</feature>
<dbReference type="EMBL" id="VZRB01000008">
    <property type="protein sequence ID" value="KAB1146731.1"/>
    <property type="molecule type" value="Genomic_DNA"/>
</dbReference>
<dbReference type="Proteomes" id="UP000442707">
    <property type="component" value="Unassembled WGS sequence"/>
</dbReference>
<name>A0A6H9UZS3_9ACTN</name>
<keyword evidence="4" id="KW-1185">Reference proteome</keyword>
<dbReference type="AlphaFoldDB" id="A0A6H9UZS3"/>
<feature type="transmembrane region" description="Helical" evidence="2">
    <location>
        <begin position="216"/>
        <end position="235"/>
    </location>
</feature>
<feature type="region of interest" description="Disordered" evidence="1">
    <location>
        <begin position="82"/>
        <end position="103"/>
    </location>
</feature>
<gene>
    <name evidence="3" type="ORF">F7R91_14205</name>
</gene>
<protein>
    <submittedName>
        <fullName evidence="3">Uncharacterized protein</fullName>
    </submittedName>
</protein>
<feature type="transmembrane region" description="Helical" evidence="2">
    <location>
        <begin position="56"/>
        <end position="77"/>
    </location>
</feature>
<keyword evidence="2" id="KW-1133">Transmembrane helix</keyword>
<accession>A0A6H9UZS3</accession>
<sequence>MTGFLPACPLTRTDHCRNAVVRKATEGLSGRRFLADRPGTGPGAPPAEDHMRTTRALVVSVAAVAALGLAAPAAIAWDGMGSSGGSGVASSGGDGGGMGHSGGNGFVDSASNIVALPSVIARGGQLTVTVDGCPRGGTATSPAFTAPVHLSPVHGTSGTSSGTATVSNSAAPGPHSITANCTGRSPLTRDAAFTVIGGVRGGLGGSSSTGATPTDMAIGSGLVAAAAIGGGLFWMRRRGEKRT</sequence>
<keyword evidence="2" id="KW-0812">Transmembrane</keyword>
<evidence type="ECO:0000313" key="3">
    <source>
        <dbReference type="EMBL" id="KAB1146731.1"/>
    </source>
</evidence>
<evidence type="ECO:0000256" key="2">
    <source>
        <dbReference type="SAM" id="Phobius"/>
    </source>
</evidence>